<dbReference type="eggNOG" id="ENOG502RCAY">
    <property type="taxonomic scope" value="Eukaryota"/>
</dbReference>
<dbReference type="AlphaFoldDB" id="A0A0W0F9W2"/>
<name>A0A0W0F9W2_MONRR</name>
<gene>
    <name evidence="2" type="ORF">WG66_14276</name>
</gene>
<sequence length="301" mass="32183">MATRQQQVPPTAQAAGGLCDHCQKKPKFSNHNYCSKTCASQAASLCNHCHKKPKFQNFDFCGKTCAAQAGSTLNQSNKQQAPLGKSNTPNVPNNNQRSNTKGSGPSNRSGNANTIDPMQIAKLVVQQIPQLQAFIPPQLLQTGQQLYAQATQATQQQAYPQSFPAPASVPAASAQTRAAPVSNPFDPDQSGSSDPNAPPYNSTLFSNAPPGSGSTTFTVHQAPAPRTDCRIPGCGKPVHIDAQGYYSEYCSLKHRDEAVSSGLVSPCIMCLELPQSEADYFCGRACREEALDKQLVRGNED</sequence>
<feature type="compositionally biased region" description="Polar residues" evidence="1">
    <location>
        <begin position="189"/>
        <end position="206"/>
    </location>
</feature>
<feature type="region of interest" description="Disordered" evidence="1">
    <location>
        <begin position="76"/>
        <end position="114"/>
    </location>
</feature>
<accession>A0A0W0F9W2</accession>
<evidence type="ECO:0000256" key="1">
    <source>
        <dbReference type="SAM" id="MobiDB-lite"/>
    </source>
</evidence>
<protein>
    <submittedName>
        <fullName evidence="2">Uncharacterized protein</fullName>
    </submittedName>
</protein>
<feature type="region of interest" description="Disordered" evidence="1">
    <location>
        <begin position="158"/>
        <end position="221"/>
    </location>
</feature>
<dbReference type="EMBL" id="LATX01002190">
    <property type="protein sequence ID" value="KTB33139.1"/>
    <property type="molecule type" value="Genomic_DNA"/>
</dbReference>
<dbReference type="Proteomes" id="UP000054988">
    <property type="component" value="Unassembled WGS sequence"/>
</dbReference>
<evidence type="ECO:0000313" key="3">
    <source>
        <dbReference type="Proteomes" id="UP000054988"/>
    </source>
</evidence>
<reference evidence="2 3" key="1">
    <citation type="submission" date="2015-12" db="EMBL/GenBank/DDBJ databases">
        <title>Draft genome sequence of Moniliophthora roreri, the causal agent of frosty pod rot of cacao.</title>
        <authorList>
            <person name="Aime M.C."/>
            <person name="Diaz-Valderrama J.R."/>
            <person name="Kijpornyongpan T."/>
            <person name="Phillips-Mora W."/>
        </authorList>
    </citation>
    <scope>NUCLEOTIDE SEQUENCE [LARGE SCALE GENOMIC DNA]</scope>
    <source>
        <strain evidence="2 3">MCA 2952</strain>
    </source>
</reference>
<organism evidence="2 3">
    <name type="scientific">Moniliophthora roreri</name>
    <name type="common">Frosty pod rot fungus</name>
    <name type="synonym">Monilia roreri</name>
    <dbReference type="NCBI Taxonomy" id="221103"/>
    <lineage>
        <taxon>Eukaryota</taxon>
        <taxon>Fungi</taxon>
        <taxon>Dikarya</taxon>
        <taxon>Basidiomycota</taxon>
        <taxon>Agaricomycotina</taxon>
        <taxon>Agaricomycetes</taxon>
        <taxon>Agaricomycetidae</taxon>
        <taxon>Agaricales</taxon>
        <taxon>Marasmiineae</taxon>
        <taxon>Marasmiaceae</taxon>
        <taxon>Moniliophthora</taxon>
    </lineage>
</organism>
<proteinExistence type="predicted"/>
<evidence type="ECO:0000313" key="2">
    <source>
        <dbReference type="EMBL" id="KTB33139.1"/>
    </source>
</evidence>
<feature type="compositionally biased region" description="Low complexity" evidence="1">
    <location>
        <begin position="158"/>
        <end position="174"/>
    </location>
</feature>
<comment type="caution">
    <text evidence="2">The sequence shown here is derived from an EMBL/GenBank/DDBJ whole genome shotgun (WGS) entry which is preliminary data.</text>
</comment>